<evidence type="ECO:0000259" key="11">
    <source>
        <dbReference type="PROSITE" id="PS51939"/>
    </source>
</evidence>
<dbReference type="InterPro" id="IPR036390">
    <property type="entry name" value="WH_DNA-bd_sf"/>
</dbReference>
<dbReference type="SUPFAM" id="SSF54928">
    <property type="entry name" value="RNA-binding domain, RBD"/>
    <property type="match status" value="1"/>
</dbReference>
<keyword evidence="6" id="KW-0539">Nucleus</keyword>
<feature type="compositionally biased region" description="Basic and acidic residues" evidence="8">
    <location>
        <begin position="189"/>
        <end position="209"/>
    </location>
</feature>
<dbReference type="Pfam" id="PF05383">
    <property type="entry name" value="La"/>
    <property type="match status" value="1"/>
</dbReference>
<evidence type="ECO:0000256" key="8">
    <source>
        <dbReference type="SAM" id="MobiDB-lite"/>
    </source>
</evidence>
<dbReference type="PANTHER" id="PTHR22792">
    <property type="entry name" value="LUPUS LA PROTEIN-RELATED"/>
    <property type="match status" value="1"/>
</dbReference>
<dbReference type="PROSITE" id="PS50102">
    <property type="entry name" value="RRM"/>
    <property type="match status" value="1"/>
</dbReference>
<dbReference type="InterPro" id="IPR045180">
    <property type="entry name" value="La_dom_prot"/>
</dbReference>
<dbReference type="PROSITE" id="PS50961">
    <property type="entry name" value="HTH_LA"/>
    <property type="match status" value="1"/>
</dbReference>
<comment type="subcellular location">
    <subcellularLocation>
        <location evidence="1">Nucleus</location>
    </subcellularLocation>
</comment>
<evidence type="ECO:0000259" key="10">
    <source>
        <dbReference type="PROSITE" id="PS50961"/>
    </source>
</evidence>
<dbReference type="SUPFAM" id="SSF46785">
    <property type="entry name" value="Winged helix' DNA-binding domain"/>
    <property type="match status" value="1"/>
</dbReference>
<comment type="caution">
    <text evidence="12">The sequence shown here is derived from an EMBL/GenBank/DDBJ whole genome shotgun (WGS) entry which is preliminary data.</text>
</comment>
<evidence type="ECO:0000259" key="9">
    <source>
        <dbReference type="PROSITE" id="PS50102"/>
    </source>
</evidence>
<dbReference type="OrthoDB" id="439993at2759"/>
<dbReference type="InterPro" id="IPR012677">
    <property type="entry name" value="Nucleotide-bd_a/b_plait_sf"/>
</dbReference>
<feature type="region of interest" description="Disordered" evidence="8">
    <location>
        <begin position="270"/>
        <end position="343"/>
    </location>
</feature>
<dbReference type="InterPro" id="IPR006630">
    <property type="entry name" value="La_HTH"/>
</dbReference>
<proteinExistence type="inferred from homology"/>
<dbReference type="EMBL" id="BMAW01058645">
    <property type="protein sequence ID" value="GFT17358.1"/>
    <property type="molecule type" value="Genomic_DNA"/>
</dbReference>
<dbReference type="GO" id="GO:0005634">
    <property type="term" value="C:nucleus"/>
    <property type="evidence" value="ECO:0007669"/>
    <property type="project" value="UniProtKB-SubCell"/>
</dbReference>
<dbReference type="GO" id="GO:1990904">
    <property type="term" value="C:ribonucleoprotein complex"/>
    <property type="evidence" value="ECO:0007669"/>
    <property type="project" value="UniProtKB-UniRule"/>
</dbReference>
<dbReference type="Pfam" id="PF08777">
    <property type="entry name" value="RRM_3"/>
    <property type="match status" value="1"/>
</dbReference>
<dbReference type="InterPro" id="IPR000504">
    <property type="entry name" value="RRM_dom"/>
</dbReference>
<evidence type="ECO:0000256" key="7">
    <source>
        <dbReference type="PROSITE-ProRule" id="PRU00332"/>
    </source>
</evidence>
<sequence length="523" mass="61234">MDTASKDSMIPKPLKGRKKKKLFLKIREQMEFYFSDSNLAKDSFLYNLLEKDPEGYVELENFRSFNKIKELTDDVAIIAEAVSKSNILQVSVDKTKIKRVLPFEEMKDFDACTLYVEKLPPYADQKWIRDVFERFGRVNHINIPHFNISNKIKGFAFVEFGEPESVEKACEYFRISLEKENADSNEEQVEIRSDKTKRNYSSKKDDDGKKLRKRKNSTEVDVTSEKKSNPVKIESYNDISQQQCKEISDNVHEEKLFRKRKLEISESNGYERPFKKSKEPVTEDHEETPEFEKNNAVQSDKQQSIENQSEVDGVGNNSENETADKSKRKRKHRKKNHNHSERPVLRVMPKSEWKVYRNKYLNLQRATMTYLKKEILKETEELKEQENLKQDNDIKKGFHFQPGVIIKITLTESITDPSDIKEQVKAVAQVAYTDASLGHSEMFLRCHTPEEANFVIQEEKLNNLGAVSLLKGSEEESYWKKIEEERKAKFSMRIVRKKRGRDKIVAKAAKLAEQKNKHVYFDD</sequence>
<feature type="domain" description="RRM" evidence="9">
    <location>
        <begin position="112"/>
        <end position="196"/>
    </location>
</feature>
<keyword evidence="3 7" id="KW-0694">RNA-binding</keyword>
<dbReference type="Pfam" id="PF00076">
    <property type="entry name" value="RRM_1"/>
    <property type="match status" value="1"/>
</dbReference>
<evidence type="ECO:0000256" key="2">
    <source>
        <dbReference type="ARBA" id="ARBA00008680"/>
    </source>
</evidence>
<feature type="compositionally biased region" description="Basic residues" evidence="8">
    <location>
        <begin position="326"/>
        <end position="337"/>
    </location>
</feature>
<organism evidence="12 13">
    <name type="scientific">Nephila pilipes</name>
    <name type="common">Giant wood spider</name>
    <name type="synonym">Nephila maculata</name>
    <dbReference type="NCBI Taxonomy" id="299642"/>
    <lineage>
        <taxon>Eukaryota</taxon>
        <taxon>Metazoa</taxon>
        <taxon>Ecdysozoa</taxon>
        <taxon>Arthropoda</taxon>
        <taxon>Chelicerata</taxon>
        <taxon>Arachnida</taxon>
        <taxon>Araneae</taxon>
        <taxon>Araneomorphae</taxon>
        <taxon>Entelegynae</taxon>
        <taxon>Araneoidea</taxon>
        <taxon>Nephilidae</taxon>
        <taxon>Nephila</taxon>
    </lineage>
</organism>
<dbReference type="SMART" id="SM00360">
    <property type="entry name" value="RRM"/>
    <property type="match status" value="1"/>
</dbReference>
<dbReference type="PRINTS" id="PR00302">
    <property type="entry name" value="LUPUSLA"/>
</dbReference>
<feature type="compositionally biased region" description="Basic and acidic residues" evidence="8">
    <location>
        <begin position="272"/>
        <end position="293"/>
    </location>
</feature>
<protein>
    <submittedName>
        <fullName evidence="12">La-related protein 7</fullName>
    </submittedName>
</protein>
<name>A0A8X6TKF1_NEPPI</name>
<feature type="domain" description="XRRM" evidence="11">
    <location>
        <begin position="399"/>
        <end position="510"/>
    </location>
</feature>
<comment type="similarity">
    <text evidence="2">Belongs to the LARP7 family.</text>
</comment>
<accession>A0A8X6TKF1</accession>
<evidence type="ECO:0000256" key="6">
    <source>
        <dbReference type="ARBA" id="ARBA00023242"/>
    </source>
</evidence>
<evidence type="ECO:0000256" key="1">
    <source>
        <dbReference type="ARBA" id="ARBA00004123"/>
    </source>
</evidence>
<dbReference type="GO" id="GO:0006396">
    <property type="term" value="P:RNA processing"/>
    <property type="evidence" value="ECO:0007669"/>
    <property type="project" value="InterPro"/>
</dbReference>
<evidence type="ECO:0000313" key="12">
    <source>
        <dbReference type="EMBL" id="GFT17358.1"/>
    </source>
</evidence>
<feature type="compositionally biased region" description="Polar residues" evidence="8">
    <location>
        <begin position="295"/>
        <end position="320"/>
    </location>
</feature>
<feature type="region of interest" description="Disordered" evidence="8">
    <location>
        <begin position="184"/>
        <end position="237"/>
    </location>
</feature>
<dbReference type="PROSITE" id="PS51939">
    <property type="entry name" value="XRRM"/>
    <property type="match status" value="1"/>
</dbReference>
<dbReference type="InterPro" id="IPR002344">
    <property type="entry name" value="Lupus_La"/>
</dbReference>
<dbReference type="InterPro" id="IPR036388">
    <property type="entry name" value="WH-like_DNA-bd_sf"/>
</dbReference>
<evidence type="ECO:0000313" key="13">
    <source>
        <dbReference type="Proteomes" id="UP000887013"/>
    </source>
</evidence>
<dbReference type="PANTHER" id="PTHR22792:SF62">
    <property type="entry name" value="LA-RELATED PROTEIN 7"/>
    <property type="match status" value="1"/>
</dbReference>
<keyword evidence="4" id="KW-0805">Transcription regulation</keyword>
<reference evidence="12" key="1">
    <citation type="submission" date="2020-08" db="EMBL/GenBank/DDBJ databases">
        <title>Multicomponent nature underlies the extraordinary mechanical properties of spider dragline silk.</title>
        <authorList>
            <person name="Kono N."/>
            <person name="Nakamura H."/>
            <person name="Mori M."/>
            <person name="Yoshida Y."/>
            <person name="Ohtoshi R."/>
            <person name="Malay A.D."/>
            <person name="Moran D.A.P."/>
            <person name="Tomita M."/>
            <person name="Numata K."/>
            <person name="Arakawa K."/>
        </authorList>
    </citation>
    <scope>NUCLEOTIDE SEQUENCE</scope>
</reference>
<dbReference type="Proteomes" id="UP000887013">
    <property type="component" value="Unassembled WGS sequence"/>
</dbReference>
<evidence type="ECO:0000256" key="5">
    <source>
        <dbReference type="ARBA" id="ARBA00023163"/>
    </source>
</evidence>
<feature type="domain" description="HTH La-type RNA-binding" evidence="10">
    <location>
        <begin position="16"/>
        <end position="107"/>
    </location>
</feature>
<dbReference type="SMART" id="SM00715">
    <property type="entry name" value="LA"/>
    <property type="match status" value="1"/>
</dbReference>
<keyword evidence="5" id="KW-0804">Transcription</keyword>
<dbReference type="AlphaFoldDB" id="A0A8X6TKF1"/>
<gene>
    <name evidence="12" type="primary">larp7</name>
    <name evidence="12" type="ORF">NPIL_268851</name>
</gene>
<dbReference type="CDD" id="cd07323">
    <property type="entry name" value="LAM"/>
    <property type="match status" value="1"/>
</dbReference>
<evidence type="ECO:0000256" key="4">
    <source>
        <dbReference type="ARBA" id="ARBA00023015"/>
    </source>
</evidence>
<evidence type="ECO:0000256" key="3">
    <source>
        <dbReference type="ARBA" id="ARBA00022884"/>
    </source>
</evidence>
<dbReference type="InterPro" id="IPR014886">
    <property type="entry name" value="La_xRRM"/>
</dbReference>
<dbReference type="Gene3D" id="3.30.70.330">
    <property type="match status" value="2"/>
</dbReference>
<keyword evidence="13" id="KW-1185">Reference proteome</keyword>
<dbReference type="InterPro" id="IPR035979">
    <property type="entry name" value="RBD_domain_sf"/>
</dbReference>
<dbReference type="GO" id="GO:0003723">
    <property type="term" value="F:RNA binding"/>
    <property type="evidence" value="ECO:0007669"/>
    <property type="project" value="UniProtKB-UniRule"/>
</dbReference>
<dbReference type="Gene3D" id="1.10.10.10">
    <property type="entry name" value="Winged helix-like DNA-binding domain superfamily/Winged helix DNA-binding domain"/>
    <property type="match status" value="1"/>
</dbReference>